<sequence>MTETVRHADPSAPAVRWGTETVEEAYLGHPGRQYRDRPRSVLQMLDTVPQWAERAFIVQGERRIRYGTFLAAVDEGAAILERNGVVPGSRVLLFAYNSPEFVLAVWAIWRAGGVPVMGNRWWSQAEIDNAMALTHPVVALTDFAGLEAGAARRVMLSELSPAFDAAPGVPGHRSERHEGGEDDVALVIFTSGSTGVPKAVSLSQRSVIANQHNLLLRSRQLPQDLDPEAPQTVSLVCTPLFHVGGVSNLITQPIIGGRLVLNEGKFDPVQVLQIIEREGVHRWGGVPTMAGRVLEHPDLEKYDLSSLRSFPLGGAPLSPQLLDRLRSKLPQLERRGLANTWGMTESGGFITVAGNRDLAQRPGTVGSPYPIAELRIDNPDEHGVGEILVRCPTVMTGYVGLEDDATVDGDGWLHTGDLGHLDEDGFLYLDGRSKDIVIRGGENIACRHVEQALLEHPDVYDVAVVGVPHADLGEEVAAVVVLRAGAEPTSEMLRDFVKPRLAYFEVPSRWFLQRDELPTLPGEKVDKRTIRAELEARLGGGSAR</sequence>
<dbReference type="InterPro" id="IPR020845">
    <property type="entry name" value="AMP-binding_CS"/>
</dbReference>
<name>A0ABS9L3F7_9MICC</name>
<dbReference type="InterPro" id="IPR000873">
    <property type="entry name" value="AMP-dep_synth/lig_dom"/>
</dbReference>
<dbReference type="Proteomes" id="UP001165368">
    <property type="component" value="Unassembled WGS sequence"/>
</dbReference>
<evidence type="ECO:0000313" key="6">
    <source>
        <dbReference type="Proteomes" id="UP001165368"/>
    </source>
</evidence>
<dbReference type="Pfam" id="PF00501">
    <property type="entry name" value="AMP-binding"/>
    <property type="match status" value="1"/>
</dbReference>
<accession>A0ABS9L3F7</accession>
<dbReference type="GO" id="GO:0016874">
    <property type="term" value="F:ligase activity"/>
    <property type="evidence" value="ECO:0007669"/>
    <property type="project" value="UniProtKB-KW"/>
</dbReference>
<organism evidence="5 6">
    <name type="scientific">Arthrobacter hankyongi</name>
    <dbReference type="NCBI Taxonomy" id="2904801"/>
    <lineage>
        <taxon>Bacteria</taxon>
        <taxon>Bacillati</taxon>
        <taxon>Actinomycetota</taxon>
        <taxon>Actinomycetes</taxon>
        <taxon>Micrococcales</taxon>
        <taxon>Micrococcaceae</taxon>
        <taxon>Arthrobacter</taxon>
    </lineage>
</organism>
<dbReference type="RefSeq" id="WP_237818317.1">
    <property type="nucleotide sequence ID" value="NZ_JAKLTQ010000002.1"/>
</dbReference>
<evidence type="ECO:0000259" key="4">
    <source>
        <dbReference type="Pfam" id="PF13193"/>
    </source>
</evidence>
<protein>
    <submittedName>
        <fullName evidence="5">Acyl--CoA ligase</fullName>
    </submittedName>
</protein>
<dbReference type="Gene3D" id="3.30.300.30">
    <property type="match status" value="1"/>
</dbReference>
<dbReference type="PANTHER" id="PTHR43201">
    <property type="entry name" value="ACYL-COA SYNTHETASE"/>
    <property type="match status" value="1"/>
</dbReference>
<dbReference type="InterPro" id="IPR045851">
    <property type="entry name" value="AMP-bd_C_sf"/>
</dbReference>
<dbReference type="InterPro" id="IPR025110">
    <property type="entry name" value="AMP-bd_C"/>
</dbReference>
<keyword evidence="6" id="KW-1185">Reference proteome</keyword>
<feature type="domain" description="AMP-dependent synthetase/ligase" evidence="3">
    <location>
        <begin position="49"/>
        <end position="398"/>
    </location>
</feature>
<comment type="similarity">
    <text evidence="1">Belongs to the ATP-dependent AMP-binding enzyme family.</text>
</comment>
<proteinExistence type="inferred from homology"/>
<dbReference type="Gene3D" id="3.40.50.12780">
    <property type="entry name" value="N-terminal domain of ligase-like"/>
    <property type="match status" value="1"/>
</dbReference>
<feature type="domain" description="AMP-binding enzyme C-terminal" evidence="4">
    <location>
        <begin position="449"/>
        <end position="518"/>
    </location>
</feature>
<dbReference type="SUPFAM" id="SSF56801">
    <property type="entry name" value="Acetyl-CoA synthetase-like"/>
    <property type="match status" value="1"/>
</dbReference>
<evidence type="ECO:0000256" key="2">
    <source>
        <dbReference type="ARBA" id="ARBA00022598"/>
    </source>
</evidence>
<evidence type="ECO:0000313" key="5">
    <source>
        <dbReference type="EMBL" id="MCG2621211.1"/>
    </source>
</evidence>
<dbReference type="Pfam" id="PF13193">
    <property type="entry name" value="AMP-binding_C"/>
    <property type="match status" value="1"/>
</dbReference>
<dbReference type="PANTHER" id="PTHR43201:SF5">
    <property type="entry name" value="MEDIUM-CHAIN ACYL-COA LIGASE ACSF2, MITOCHONDRIAL"/>
    <property type="match status" value="1"/>
</dbReference>
<reference evidence="5" key="1">
    <citation type="submission" date="2022-01" db="EMBL/GenBank/DDBJ databases">
        <authorList>
            <person name="Jo J.-H."/>
            <person name="Im W.-T."/>
        </authorList>
    </citation>
    <scope>NUCLEOTIDE SEQUENCE</scope>
    <source>
        <strain evidence="5">I2-34</strain>
    </source>
</reference>
<dbReference type="InterPro" id="IPR042099">
    <property type="entry name" value="ANL_N_sf"/>
</dbReference>
<keyword evidence="2 5" id="KW-0436">Ligase</keyword>
<evidence type="ECO:0000259" key="3">
    <source>
        <dbReference type="Pfam" id="PF00501"/>
    </source>
</evidence>
<gene>
    <name evidence="5" type="ORF">LVY72_04700</name>
</gene>
<dbReference type="PROSITE" id="PS00455">
    <property type="entry name" value="AMP_BINDING"/>
    <property type="match status" value="1"/>
</dbReference>
<comment type="caution">
    <text evidence="5">The sequence shown here is derived from an EMBL/GenBank/DDBJ whole genome shotgun (WGS) entry which is preliminary data.</text>
</comment>
<evidence type="ECO:0000256" key="1">
    <source>
        <dbReference type="ARBA" id="ARBA00006432"/>
    </source>
</evidence>
<dbReference type="EMBL" id="JAKLTQ010000002">
    <property type="protein sequence ID" value="MCG2621211.1"/>
    <property type="molecule type" value="Genomic_DNA"/>
</dbReference>